<dbReference type="GO" id="GO:0046983">
    <property type="term" value="F:protein dimerization activity"/>
    <property type="evidence" value="ECO:0007669"/>
    <property type="project" value="InterPro"/>
</dbReference>
<evidence type="ECO:0000256" key="5">
    <source>
        <dbReference type="ARBA" id="ARBA00023242"/>
    </source>
</evidence>
<evidence type="ECO:0000256" key="3">
    <source>
        <dbReference type="ARBA" id="ARBA00022771"/>
    </source>
</evidence>
<dbReference type="Pfam" id="PF05699">
    <property type="entry name" value="Dimer_Tnp_hAT"/>
    <property type="match status" value="1"/>
</dbReference>
<dbReference type="InterPro" id="IPR008906">
    <property type="entry name" value="HATC_C_dom"/>
</dbReference>
<dbReference type="GO" id="GO:0005634">
    <property type="term" value="C:nucleus"/>
    <property type="evidence" value="ECO:0007669"/>
    <property type="project" value="UniProtKB-SubCell"/>
</dbReference>
<feature type="domain" description="HAT C-terminal dimerisation" evidence="7">
    <location>
        <begin position="587"/>
        <end position="665"/>
    </location>
</feature>
<feature type="region of interest" description="Disordered" evidence="6">
    <location>
        <begin position="405"/>
        <end position="430"/>
    </location>
</feature>
<keyword evidence="3" id="KW-0863">Zinc-finger</keyword>
<dbReference type="GO" id="GO:0008270">
    <property type="term" value="F:zinc ion binding"/>
    <property type="evidence" value="ECO:0007669"/>
    <property type="project" value="UniProtKB-KW"/>
</dbReference>
<evidence type="ECO:0000256" key="2">
    <source>
        <dbReference type="ARBA" id="ARBA00022723"/>
    </source>
</evidence>
<comment type="subcellular location">
    <subcellularLocation>
        <location evidence="1">Nucleus</location>
    </subcellularLocation>
</comment>
<proteinExistence type="predicted"/>
<dbReference type="InterPro" id="IPR052035">
    <property type="entry name" value="ZnF_BED_domain_contain"/>
</dbReference>
<dbReference type="AlphaFoldDB" id="A0A161W5A3"/>
<accession>A0A161W5A3</accession>
<dbReference type="EMBL" id="LFIW01002570">
    <property type="protein sequence ID" value="KZL66453.1"/>
    <property type="molecule type" value="Genomic_DNA"/>
</dbReference>
<name>A0A161W5A3_COLIC</name>
<keyword evidence="5" id="KW-0539">Nucleus</keyword>
<feature type="compositionally biased region" description="Low complexity" evidence="6">
    <location>
        <begin position="411"/>
        <end position="420"/>
    </location>
</feature>
<dbReference type="PANTHER" id="PTHR46481">
    <property type="entry name" value="ZINC FINGER BED DOMAIN-CONTAINING PROTEIN 4"/>
    <property type="match status" value="1"/>
</dbReference>
<dbReference type="Proteomes" id="UP000076584">
    <property type="component" value="Unassembled WGS sequence"/>
</dbReference>
<evidence type="ECO:0000256" key="1">
    <source>
        <dbReference type="ARBA" id="ARBA00004123"/>
    </source>
</evidence>
<evidence type="ECO:0000256" key="6">
    <source>
        <dbReference type="SAM" id="MobiDB-lite"/>
    </source>
</evidence>
<keyword evidence="2" id="KW-0479">Metal-binding</keyword>
<comment type="caution">
    <text evidence="8">The sequence shown here is derived from an EMBL/GenBank/DDBJ whole genome shotgun (WGS) entry which is preliminary data.</text>
</comment>
<evidence type="ECO:0000259" key="7">
    <source>
        <dbReference type="Pfam" id="PF05699"/>
    </source>
</evidence>
<evidence type="ECO:0000256" key="4">
    <source>
        <dbReference type="ARBA" id="ARBA00022833"/>
    </source>
</evidence>
<organism evidence="8 9">
    <name type="scientific">Colletotrichum incanum</name>
    <name type="common">Soybean anthracnose fungus</name>
    <dbReference type="NCBI Taxonomy" id="1573173"/>
    <lineage>
        <taxon>Eukaryota</taxon>
        <taxon>Fungi</taxon>
        <taxon>Dikarya</taxon>
        <taxon>Ascomycota</taxon>
        <taxon>Pezizomycotina</taxon>
        <taxon>Sordariomycetes</taxon>
        <taxon>Hypocreomycetidae</taxon>
        <taxon>Glomerellales</taxon>
        <taxon>Glomerellaceae</taxon>
        <taxon>Colletotrichum</taxon>
        <taxon>Colletotrichum spaethianum species complex</taxon>
    </lineage>
</organism>
<dbReference type="InterPro" id="IPR012337">
    <property type="entry name" value="RNaseH-like_sf"/>
</dbReference>
<protein>
    <submittedName>
        <fullName evidence="8">Transposase-like protein</fullName>
    </submittedName>
</protein>
<gene>
    <name evidence="8" type="ORF">CI238_13209</name>
</gene>
<reference evidence="8 9" key="1">
    <citation type="submission" date="2015-06" db="EMBL/GenBank/DDBJ databases">
        <title>Survival trade-offs in plant roots during colonization by closely related pathogenic and mutualistic fungi.</title>
        <authorList>
            <person name="Hacquard S."/>
            <person name="Kracher B."/>
            <person name="Hiruma K."/>
            <person name="Weinman A."/>
            <person name="Muench P."/>
            <person name="Garrido Oter R."/>
            <person name="Ver Loren van Themaat E."/>
            <person name="Dallerey J.-F."/>
            <person name="Damm U."/>
            <person name="Henrissat B."/>
            <person name="Lespinet O."/>
            <person name="Thon M."/>
            <person name="Kemen E."/>
            <person name="McHardy A.C."/>
            <person name="Schulze-Lefert P."/>
            <person name="O'Connell R.J."/>
        </authorList>
    </citation>
    <scope>NUCLEOTIDE SEQUENCE [LARGE SCALE GENOMIC DNA]</scope>
    <source>
        <strain evidence="8 9">MAFF 238704</strain>
    </source>
</reference>
<dbReference type="PANTHER" id="PTHR46481:SF10">
    <property type="entry name" value="ZINC FINGER BED DOMAIN-CONTAINING PROTEIN 39"/>
    <property type="match status" value="1"/>
</dbReference>
<dbReference type="SUPFAM" id="SSF53098">
    <property type="entry name" value="Ribonuclease H-like"/>
    <property type="match status" value="1"/>
</dbReference>
<evidence type="ECO:0000313" key="8">
    <source>
        <dbReference type="EMBL" id="KZL66453.1"/>
    </source>
</evidence>
<keyword evidence="9" id="KW-1185">Reference proteome</keyword>
<keyword evidence="4" id="KW-0862">Zinc</keyword>
<evidence type="ECO:0000313" key="9">
    <source>
        <dbReference type="Proteomes" id="UP000076584"/>
    </source>
</evidence>
<sequence>MSAASKRQRLGYSSIPKAKITALRDLCVATIVSGDFAFSHFDKPYLKRVLQYHSLEVYSQVPWSRTSVMERFDFLFSQGQARLTTELRNAVSKIHLSFDLWTSPNNYAFMAVSGHFLDAEGIQQSRLLGFPQQRGRHHGENLSNTLITVVSNYQIEGSIGVTVSDNASSNDTCLNAFYPRIEASMTGSDVTARRMRCYGHILNLVARAFLFGADLETFEAESEFYQEVGRHEEDLRMWRKLGAVGRLRNIVLFVRASPQRSERYRRAAAEIDGAAGFHLFAETSAEARLILNNETRWNSIYLMIQRALEKKAEVQAFLMSCEDEDDVNHRIPDADILSGDDWKVLAEIKHVLEPFYLQPKRTEGWGLGDGHGRLWEVMMGMEYLLDHLVDWRDYYRSEIHHPIDLTAPDDSQQSHSYSQRRSARGNQPQGRRFNINTIPAHVRADWAAFGARQTSRFNTLDERYQRHLRTSLEMAWGKLWEYYSRLGDSPLFAASIILHPSLGYSYLEDVWSAEHQLIWLRNAKEGITDYFNKWYRRPSEEVEVEPAAPAQLGILPDVVTASAHEDSHFRQWINSRRRQAPPRADELELYLRQRPETGLDPIRWWIEHRETYPILSKLALDILAIPAMAADCERAFSSAGLTLSSQRLSMRPQTVERIQLIKNWLKRGVLMGKGDLGFMGIV</sequence>